<comment type="caution">
    <text evidence="2">The sequence shown here is derived from an EMBL/GenBank/DDBJ whole genome shotgun (WGS) entry which is preliminary data.</text>
</comment>
<dbReference type="PANTHER" id="PTHR46162:SF2">
    <property type="entry name" value="ANKYRIN REPEAT-CONTAINING PROTEIN-RELATED"/>
    <property type="match status" value="1"/>
</dbReference>
<protein>
    <recommendedName>
        <fullName evidence="1">MATH domain-containing protein</fullName>
    </recommendedName>
</protein>
<dbReference type="Pfam" id="PF22486">
    <property type="entry name" value="MATH_2"/>
    <property type="match status" value="1"/>
</dbReference>
<dbReference type="CDD" id="cd00121">
    <property type="entry name" value="MATH"/>
    <property type="match status" value="2"/>
</dbReference>
<dbReference type="EMBL" id="JAVXUP010000650">
    <property type="protein sequence ID" value="KAK3023531.1"/>
    <property type="molecule type" value="Genomic_DNA"/>
</dbReference>
<organism evidence="2 3">
    <name type="scientific">Escallonia herrerae</name>
    <dbReference type="NCBI Taxonomy" id="1293975"/>
    <lineage>
        <taxon>Eukaryota</taxon>
        <taxon>Viridiplantae</taxon>
        <taxon>Streptophyta</taxon>
        <taxon>Embryophyta</taxon>
        <taxon>Tracheophyta</taxon>
        <taxon>Spermatophyta</taxon>
        <taxon>Magnoliopsida</taxon>
        <taxon>eudicotyledons</taxon>
        <taxon>Gunneridae</taxon>
        <taxon>Pentapetalae</taxon>
        <taxon>asterids</taxon>
        <taxon>campanulids</taxon>
        <taxon>Escalloniales</taxon>
        <taxon>Escalloniaceae</taxon>
        <taxon>Escallonia</taxon>
    </lineage>
</organism>
<feature type="domain" description="MATH" evidence="1">
    <location>
        <begin position="50"/>
        <end position="185"/>
    </location>
</feature>
<dbReference type="SMART" id="SM00061">
    <property type="entry name" value="MATH"/>
    <property type="match status" value="1"/>
</dbReference>
<dbReference type="Pfam" id="PF00917">
    <property type="entry name" value="MATH"/>
    <property type="match status" value="1"/>
</dbReference>
<proteinExistence type="predicted"/>
<reference evidence="2" key="1">
    <citation type="submission" date="2022-12" db="EMBL/GenBank/DDBJ databases">
        <title>Draft genome assemblies for two species of Escallonia (Escalloniales).</title>
        <authorList>
            <person name="Chanderbali A."/>
            <person name="Dervinis C."/>
            <person name="Anghel I."/>
            <person name="Soltis D."/>
            <person name="Soltis P."/>
            <person name="Zapata F."/>
        </authorList>
    </citation>
    <scope>NUCLEOTIDE SEQUENCE</scope>
    <source>
        <strain evidence="2">UCBG64.0493</strain>
        <tissue evidence="2">Leaf</tissue>
    </source>
</reference>
<dbReference type="PANTHER" id="PTHR46162">
    <property type="entry name" value="TRAF-LIKE FAMILY PROTEIN"/>
    <property type="match status" value="1"/>
</dbReference>
<dbReference type="AlphaFoldDB" id="A0AA88W9J7"/>
<evidence type="ECO:0000259" key="1">
    <source>
        <dbReference type="PROSITE" id="PS50144"/>
    </source>
</evidence>
<feature type="domain" description="MATH" evidence="1">
    <location>
        <begin position="205"/>
        <end position="304"/>
    </location>
</feature>
<dbReference type="Gene3D" id="2.60.210.10">
    <property type="entry name" value="Apoptosis, Tumor Necrosis Factor Receptor Associated Protein 2, Chain A"/>
    <property type="match status" value="2"/>
</dbReference>
<dbReference type="InterPro" id="IPR002083">
    <property type="entry name" value="MATH/TRAF_dom"/>
</dbReference>
<gene>
    <name evidence="2" type="ORF">RJ639_044885</name>
</gene>
<evidence type="ECO:0000313" key="3">
    <source>
        <dbReference type="Proteomes" id="UP001188597"/>
    </source>
</evidence>
<name>A0AA88W9J7_9ASTE</name>
<evidence type="ECO:0000313" key="2">
    <source>
        <dbReference type="EMBL" id="KAK3023531.1"/>
    </source>
</evidence>
<dbReference type="SUPFAM" id="SSF49599">
    <property type="entry name" value="TRAF domain-like"/>
    <property type="match status" value="2"/>
</dbReference>
<dbReference type="InterPro" id="IPR008974">
    <property type="entry name" value="TRAF-like"/>
</dbReference>
<dbReference type="Proteomes" id="UP001188597">
    <property type="component" value="Unassembled WGS sequence"/>
</dbReference>
<accession>A0AA88W9J7</accession>
<sequence length="314" mass="36912">MEDWVCAQWSWRWRCIQLPRRNERQTFGELISRKWHWCQGLVTSLQKVPAVHYKMKIESFSLLRASKMEKYVSGSFEACGYYWRLVLYPNGRRDRDAKDHISLYLELAEPKPPTTGWHVRAILKMLVYDHRRYKYLTFQDASGIACRFDHMKSEWGFDRLLPCETFDTSNGFLDDNDSCTFGIELSVPRDTGKGEYMSIFKGLKNNTYTWTIRNFSDMKDEKNWSGQFNTGARAAIPEGGKLYVEFKLRMKNHSGDRKKHCVKEDQHWFSPRTYSEGFEDFVALSSLKDQGLKHNDSLIVQVEITFMAIVRGLD</sequence>
<dbReference type="PROSITE" id="PS50144">
    <property type="entry name" value="MATH"/>
    <property type="match status" value="2"/>
</dbReference>
<keyword evidence="3" id="KW-1185">Reference proteome</keyword>